<name>A0A8I1DDT3_THEIN</name>
<evidence type="ECO:0000256" key="8">
    <source>
        <dbReference type="NCBIfam" id="TIGR02209"/>
    </source>
</evidence>
<evidence type="ECO:0000256" key="6">
    <source>
        <dbReference type="ARBA" id="ARBA00023306"/>
    </source>
</evidence>
<keyword evidence="4 7" id="KW-1133">Transmembrane helix</keyword>
<dbReference type="NCBIfam" id="TIGR02209">
    <property type="entry name" value="ftsL_broad"/>
    <property type="match status" value="1"/>
</dbReference>
<evidence type="ECO:0000256" key="4">
    <source>
        <dbReference type="ARBA" id="ARBA00022989"/>
    </source>
</evidence>
<evidence type="ECO:0000313" key="11">
    <source>
        <dbReference type="EMBL" id="MBH8594207.1"/>
    </source>
</evidence>
<proteinExistence type="inferred from homology"/>
<evidence type="ECO:0000313" key="12">
    <source>
        <dbReference type="Proteomes" id="UP000633619"/>
    </source>
</evidence>
<dbReference type="AlphaFoldDB" id="A0A8I1DDT3"/>
<protein>
    <recommendedName>
        <fullName evidence="7 8">Cell division protein FtsL</fullName>
    </recommendedName>
</protein>
<sequence length="121" mass="13796">MRADRFHGSAAKQLHKPYRGERKQKKPAPFKAFPTGERLLYLFSVVLCVALAVLVLSRYAKVSELNVAIQNTELEIEKVEKENLQLETEANKLRSVERIRKFAEQKGLELTAPKYLPSTSP</sequence>
<dbReference type="GO" id="GO:0032153">
    <property type="term" value="C:cell division site"/>
    <property type="evidence" value="ECO:0007669"/>
    <property type="project" value="UniProtKB-UniRule"/>
</dbReference>
<comment type="subcellular location">
    <subcellularLocation>
        <location evidence="7">Cell membrane</location>
        <topology evidence="7">Single-pass type II membrane protein</topology>
    </subcellularLocation>
    <text evidence="7">Localizes to the division septum where it forms a ring structure.</text>
</comment>
<organism evidence="11 12">
    <name type="scientific">Thermoactinomyces intermedius</name>
    <dbReference type="NCBI Taxonomy" id="2024"/>
    <lineage>
        <taxon>Bacteria</taxon>
        <taxon>Bacillati</taxon>
        <taxon>Bacillota</taxon>
        <taxon>Bacilli</taxon>
        <taxon>Bacillales</taxon>
        <taxon>Thermoactinomycetaceae</taxon>
        <taxon>Thermoactinomyces</taxon>
    </lineage>
</organism>
<dbReference type="Proteomes" id="UP000633619">
    <property type="component" value="Unassembled WGS sequence"/>
</dbReference>
<evidence type="ECO:0000256" key="10">
    <source>
        <dbReference type="SAM" id="MobiDB-lite"/>
    </source>
</evidence>
<evidence type="ECO:0000256" key="7">
    <source>
        <dbReference type="HAMAP-Rule" id="MF_00910"/>
    </source>
</evidence>
<feature type="compositionally biased region" description="Basic residues" evidence="10">
    <location>
        <begin position="13"/>
        <end position="28"/>
    </location>
</feature>
<accession>A0A8I1DDT3</accession>
<keyword evidence="2 7" id="KW-0132">Cell division</keyword>
<keyword evidence="3 7" id="KW-0812">Transmembrane</keyword>
<keyword evidence="6 7" id="KW-0131">Cell cycle</keyword>
<comment type="function">
    <text evidence="7">Essential cell division protein.</text>
</comment>
<keyword evidence="1 7" id="KW-1003">Cell membrane</keyword>
<comment type="caution">
    <text evidence="11">The sequence shown here is derived from an EMBL/GenBank/DDBJ whole genome shotgun (WGS) entry which is preliminary data.</text>
</comment>
<gene>
    <name evidence="7 11" type="primary">ftsL</name>
    <name evidence="11" type="ORF">I8U20_02575</name>
</gene>
<dbReference type="HAMAP" id="MF_00910">
    <property type="entry name" value="FtsL"/>
    <property type="match status" value="1"/>
</dbReference>
<evidence type="ECO:0000256" key="9">
    <source>
        <dbReference type="SAM" id="Coils"/>
    </source>
</evidence>
<evidence type="ECO:0000256" key="2">
    <source>
        <dbReference type="ARBA" id="ARBA00022618"/>
    </source>
</evidence>
<dbReference type="InterPro" id="IPR011922">
    <property type="entry name" value="Cell_div_FtsL"/>
</dbReference>
<feature type="region of interest" description="Disordered" evidence="10">
    <location>
        <begin position="1"/>
        <end position="29"/>
    </location>
</feature>
<keyword evidence="12" id="KW-1185">Reference proteome</keyword>
<dbReference type="GO" id="GO:0005886">
    <property type="term" value="C:plasma membrane"/>
    <property type="evidence" value="ECO:0007669"/>
    <property type="project" value="UniProtKB-SubCell"/>
</dbReference>
<feature type="transmembrane region" description="Helical" evidence="7">
    <location>
        <begin position="39"/>
        <end position="56"/>
    </location>
</feature>
<keyword evidence="9" id="KW-0175">Coiled coil</keyword>
<keyword evidence="5 7" id="KW-0472">Membrane</keyword>
<dbReference type="RefSeq" id="WP_181730835.1">
    <property type="nucleotide sequence ID" value="NZ_JACEIR010000001.1"/>
</dbReference>
<evidence type="ECO:0000256" key="5">
    <source>
        <dbReference type="ARBA" id="ARBA00023136"/>
    </source>
</evidence>
<dbReference type="EMBL" id="JAECVW010000001">
    <property type="protein sequence ID" value="MBH8594207.1"/>
    <property type="molecule type" value="Genomic_DNA"/>
</dbReference>
<comment type="similarity">
    <text evidence="7">Belongs to the FtsL family.</text>
</comment>
<reference evidence="11 12" key="1">
    <citation type="submission" date="2020-12" db="EMBL/GenBank/DDBJ databases">
        <title>WGS of Thermoactinomyces spp.</title>
        <authorList>
            <person name="Cheng K."/>
        </authorList>
    </citation>
    <scope>NUCLEOTIDE SEQUENCE [LARGE SCALE GENOMIC DNA]</scope>
    <source>
        <strain evidence="12">CICC 10671\DSM 43846</strain>
    </source>
</reference>
<evidence type="ECO:0000256" key="3">
    <source>
        <dbReference type="ARBA" id="ARBA00022692"/>
    </source>
</evidence>
<dbReference type="GO" id="GO:0043093">
    <property type="term" value="P:FtsZ-dependent cytokinesis"/>
    <property type="evidence" value="ECO:0007669"/>
    <property type="project" value="UniProtKB-UniRule"/>
</dbReference>
<feature type="coiled-coil region" evidence="9">
    <location>
        <begin position="62"/>
        <end position="106"/>
    </location>
</feature>
<evidence type="ECO:0000256" key="1">
    <source>
        <dbReference type="ARBA" id="ARBA00022475"/>
    </source>
</evidence>